<reference evidence="1 2" key="1">
    <citation type="journal article" date="2022" name="Genome Biol. Evol.">
        <title>The Spruce Budworm Genome: Reconstructing the Evolutionary History of Antifreeze Proteins.</title>
        <authorList>
            <person name="Beliveau C."/>
            <person name="Gagne P."/>
            <person name="Picq S."/>
            <person name="Vernygora O."/>
            <person name="Keeling C.I."/>
            <person name="Pinkney K."/>
            <person name="Doucet D."/>
            <person name="Wen F."/>
            <person name="Johnston J.S."/>
            <person name="Maaroufi H."/>
            <person name="Boyle B."/>
            <person name="Laroche J."/>
            <person name="Dewar K."/>
            <person name="Juretic N."/>
            <person name="Blackburn G."/>
            <person name="Nisole A."/>
            <person name="Brunet B."/>
            <person name="Brandao M."/>
            <person name="Lumley L."/>
            <person name="Duan J."/>
            <person name="Quan G."/>
            <person name="Lucarotti C.J."/>
            <person name="Roe A.D."/>
            <person name="Sperling F.A.H."/>
            <person name="Levesque R.C."/>
            <person name="Cusson M."/>
        </authorList>
    </citation>
    <scope>NUCLEOTIDE SEQUENCE [LARGE SCALE GENOMIC DNA]</scope>
    <source>
        <strain evidence="1">Glfc:IPQL:Cfum</strain>
    </source>
</reference>
<dbReference type="Proteomes" id="UP001064048">
    <property type="component" value="Chromosome 9"/>
</dbReference>
<name>A0ACC0L112_CHOFU</name>
<comment type="caution">
    <text evidence="1">The sequence shown here is derived from an EMBL/GenBank/DDBJ whole genome shotgun (WGS) entry which is preliminary data.</text>
</comment>
<dbReference type="EMBL" id="CM046109">
    <property type="protein sequence ID" value="KAI8442462.1"/>
    <property type="molecule type" value="Genomic_DNA"/>
</dbReference>
<gene>
    <name evidence="1" type="ORF">MSG28_005964</name>
</gene>
<proteinExistence type="predicted"/>
<organism evidence="1 2">
    <name type="scientific">Choristoneura fumiferana</name>
    <name type="common">Spruce budworm moth</name>
    <name type="synonym">Archips fumiferana</name>
    <dbReference type="NCBI Taxonomy" id="7141"/>
    <lineage>
        <taxon>Eukaryota</taxon>
        <taxon>Metazoa</taxon>
        <taxon>Ecdysozoa</taxon>
        <taxon>Arthropoda</taxon>
        <taxon>Hexapoda</taxon>
        <taxon>Insecta</taxon>
        <taxon>Pterygota</taxon>
        <taxon>Neoptera</taxon>
        <taxon>Endopterygota</taxon>
        <taxon>Lepidoptera</taxon>
        <taxon>Glossata</taxon>
        <taxon>Ditrysia</taxon>
        <taxon>Tortricoidea</taxon>
        <taxon>Tortricidae</taxon>
        <taxon>Tortricinae</taxon>
        <taxon>Choristoneura</taxon>
    </lineage>
</organism>
<keyword evidence="2" id="KW-1185">Reference proteome</keyword>
<evidence type="ECO:0000313" key="2">
    <source>
        <dbReference type="Proteomes" id="UP001064048"/>
    </source>
</evidence>
<sequence length="271" mass="30633">MSNTIVPDYVYEATLKMLKKENSNMSQYEEFLVDENIQFAQYGHELENLDLVDVDHLNFNSQGNLVVLTPPDMEETCDVALVDSTCTVTAPVSPIGPPARTAFSGGLNFRVEINGADTNRRKYLYSHQLNRIYVDIKADFPVQFHWDFARSGPMFVRATTVFSDESQAEKRVERCLQHTHEVANAEVDPVIVKNVLHSSREVGTRSAPGARDVYYCGKPERPDSWYSVVLACDGRTTEPYSHAYKFVCKNSCPGGINRRAIDIIFTLEDYT</sequence>
<protein>
    <submittedName>
        <fullName evidence="1">Uncharacterized protein</fullName>
    </submittedName>
</protein>
<evidence type="ECO:0000313" key="1">
    <source>
        <dbReference type="EMBL" id="KAI8442462.1"/>
    </source>
</evidence>
<accession>A0ACC0L112</accession>